<organism evidence="1 2">
    <name type="scientific">Natranaerovirga hydrolytica</name>
    <dbReference type="NCBI Taxonomy" id="680378"/>
    <lineage>
        <taxon>Bacteria</taxon>
        <taxon>Bacillati</taxon>
        <taxon>Bacillota</taxon>
        <taxon>Clostridia</taxon>
        <taxon>Lachnospirales</taxon>
        <taxon>Natranaerovirgaceae</taxon>
        <taxon>Natranaerovirga</taxon>
    </lineage>
</organism>
<protein>
    <submittedName>
        <fullName evidence="1">Uncharacterized protein</fullName>
    </submittedName>
</protein>
<accession>A0A4R1N1A8</accession>
<dbReference type="AlphaFoldDB" id="A0A4R1N1A8"/>
<proteinExistence type="predicted"/>
<comment type="caution">
    <text evidence="1">The sequence shown here is derived from an EMBL/GenBank/DDBJ whole genome shotgun (WGS) entry which is preliminary data.</text>
</comment>
<gene>
    <name evidence="1" type="ORF">EDC19_1164</name>
</gene>
<evidence type="ECO:0000313" key="2">
    <source>
        <dbReference type="Proteomes" id="UP000294545"/>
    </source>
</evidence>
<name>A0A4R1N1A8_9FIRM</name>
<keyword evidence="2" id="KW-1185">Reference proteome</keyword>
<dbReference type="Proteomes" id="UP000294545">
    <property type="component" value="Unassembled WGS sequence"/>
</dbReference>
<dbReference type="RefSeq" id="WP_132281814.1">
    <property type="nucleotide sequence ID" value="NZ_SMGQ01000011.1"/>
</dbReference>
<evidence type="ECO:0000313" key="1">
    <source>
        <dbReference type="EMBL" id="TCK98730.1"/>
    </source>
</evidence>
<sequence length="157" mass="18634">MLKSLITNKKLGNESLLKRNSRELYQYYQQVKENIEEICLGVDECVTCQGEACPIGITKILINNGLAEKKEIHTKNSYTKDKQYKKEYDKEKVSETLKVTIKYLRQIPCPKQYQNIHEIRKELEMILFNKCIDDFNDWNEYETLLIELDEQSITQIF</sequence>
<reference evidence="1 2" key="1">
    <citation type="submission" date="2019-03" db="EMBL/GenBank/DDBJ databases">
        <title>Genomic Encyclopedia of Type Strains, Phase IV (KMG-IV): sequencing the most valuable type-strain genomes for metagenomic binning, comparative biology and taxonomic classification.</title>
        <authorList>
            <person name="Goeker M."/>
        </authorList>
    </citation>
    <scope>NUCLEOTIDE SEQUENCE [LARGE SCALE GENOMIC DNA]</scope>
    <source>
        <strain evidence="1 2">DSM 24176</strain>
    </source>
</reference>
<dbReference type="EMBL" id="SMGQ01000011">
    <property type="protein sequence ID" value="TCK98730.1"/>
    <property type="molecule type" value="Genomic_DNA"/>
</dbReference>